<evidence type="ECO:0000259" key="2">
    <source>
        <dbReference type="Pfam" id="PF00497"/>
    </source>
</evidence>
<dbReference type="Pfam" id="PF00497">
    <property type="entry name" value="SBP_bac_3"/>
    <property type="match status" value="1"/>
</dbReference>
<dbReference type="AlphaFoldDB" id="A0A0S6VTI8"/>
<evidence type="ECO:0000256" key="1">
    <source>
        <dbReference type="SAM" id="SignalP"/>
    </source>
</evidence>
<reference evidence="3 4" key="1">
    <citation type="journal article" date="2015" name="PeerJ">
        <title>First genomic representation of candidate bacterial phylum KSB3 points to enhanced environmental sensing as a trigger of wastewater bulking.</title>
        <authorList>
            <person name="Sekiguchi Y."/>
            <person name="Ohashi A."/>
            <person name="Parks D.H."/>
            <person name="Yamauchi T."/>
            <person name="Tyson G.W."/>
            <person name="Hugenholtz P."/>
        </authorList>
    </citation>
    <scope>NUCLEOTIDE SEQUENCE [LARGE SCALE GENOMIC DNA]</scope>
</reference>
<feature type="domain" description="Solute-binding protein family 3/N-terminal" evidence="2">
    <location>
        <begin position="52"/>
        <end position="265"/>
    </location>
</feature>
<dbReference type="Proteomes" id="UP000030700">
    <property type="component" value="Unassembled WGS sequence"/>
</dbReference>
<name>A0A0S6VTI8_9BACT</name>
<protein>
    <submittedName>
        <fullName evidence="3">Amino acid ABC transporter periplasmic protein</fullName>
    </submittedName>
</protein>
<evidence type="ECO:0000313" key="3">
    <source>
        <dbReference type="EMBL" id="GAK50856.1"/>
    </source>
</evidence>
<dbReference type="EMBL" id="DF820456">
    <property type="protein sequence ID" value="GAK50856.1"/>
    <property type="molecule type" value="Genomic_DNA"/>
</dbReference>
<sequence>MRRIHRMLLIIGVFFCSACQTKAAEPVRLTFAFQDVDNFPYEIGEGDAIDMQKPGISIELLQLVAQQLQIVIEYKRLPWKRCFLEMEKGTIDGVFSASFKPERLVSGVYPMQGDAPDVTRRMYSTSYMLYVRTGTKIRWDGSAFAPPPQKIAAIRGYSIIDDLTAMGLTVEAVKDDYVALKWLRANMFDSAALLELSGDAVLAQYRDELGGIEKLAPPLKIRDYYLMLSHQRVEQSPELAENIWNAIQLICKSEEFQRIVERYGQERRAE</sequence>
<evidence type="ECO:0000313" key="4">
    <source>
        <dbReference type="Proteomes" id="UP000030700"/>
    </source>
</evidence>
<dbReference type="HOGENOM" id="CLU_077643_0_0_0"/>
<organism evidence="3 4">
    <name type="scientific">Candidatus Moduliflexus flocculans</name>
    <dbReference type="NCBI Taxonomy" id="1499966"/>
    <lineage>
        <taxon>Bacteria</taxon>
        <taxon>Candidatus Moduliflexota</taxon>
        <taxon>Candidatus Moduliflexia</taxon>
        <taxon>Candidatus Moduliflexales</taxon>
        <taxon>Candidatus Moduliflexaceae</taxon>
    </lineage>
</organism>
<accession>A0A0S6VTI8</accession>
<dbReference type="SUPFAM" id="SSF53850">
    <property type="entry name" value="Periplasmic binding protein-like II"/>
    <property type="match status" value="1"/>
</dbReference>
<dbReference type="Gene3D" id="3.40.190.10">
    <property type="entry name" value="Periplasmic binding protein-like II"/>
    <property type="match status" value="2"/>
</dbReference>
<feature type="chain" id="PRO_5006631455" evidence="1">
    <location>
        <begin position="24"/>
        <end position="270"/>
    </location>
</feature>
<dbReference type="InterPro" id="IPR001638">
    <property type="entry name" value="Solute-binding_3/MltF_N"/>
</dbReference>
<dbReference type="STRING" id="1499966.U14_02097"/>
<keyword evidence="4" id="KW-1185">Reference proteome</keyword>
<feature type="signal peptide" evidence="1">
    <location>
        <begin position="1"/>
        <end position="23"/>
    </location>
</feature>
<gene>
    <name evidence="3" type="ORF">U14_02097</name>
</gene>
<keyword evidence="1" id="KW-0732">Signal</keyword>
<proteinExistence type="predicted"/>